<organism evidence="5 6">
    <name type="scientific">Puccinia graminis f. sp. tritici</name>
    <dbReference type="NCBI Taxonomy" id="56615"/>
    <lineage>
        <taxon>Eukaryota</taxon>
        <taxon>Fungi</taxon>
        <taxon>Dikarya</taxon>
        <taxon>Basidiomycota</taxon>
        <taxon>Pucciniomycotina</taxon>
        <taxon>Pucciniomycetes</taxon>
        <taxon>Pucciniales</taxon>
        <taxon>Pucciniaceae</taxon>
        <taxon>Puccinia</taxon>
    </lineage>
</organism>
<feature type="domain" description="Helicase C-terminal" evidence="4">
    <location>
        <begin position="89"/>
        <end position="223"/>
    </location>
</feature>
<gene>
    <name evidence="5" type="ORF">PGT21_000493</name>
</gene>
<dbReference type="AlphaFoldDB" id="A0A5B0MY66"/>
<comment type="similarity">
    <text evidence="1">Belongs to the helicase family. RecQ subfamily.</text>
</comment>
<dbReference type="EMBL" id="VSWC01000127">
    <property type="protein sequence ID" value="KAA1081747.1"/>
    <property type="molecule type" value="Genomic_DNA"/>
</dbReference>
<keyword evidence="6" id="KW-1185">Reference proteome</keyword>
<proteinExistence type="inferred from homology"/>
<dbReference type="SUPFAM" id="SSF52540">
    <property type="entry name" value="P-loop containing nucleoside triphosphate hydrolases"/>
    <property type="match status" value="1"/>
</dbReference>
<dbReference type="PANTHER" id="PTHR13710:SF145">
    <property type="entry name" value="ATP-DEPENDENT DNA HELICASE"/>
    <property type="match status" value="1"/>
</dbReference>
<evidence type="ECO:0000313" key="5">
    <source>
        <dbReference type="EMBL" id="KAA1081747.1"/>
    </source>
</evidence>
<dbReference type="Pfam" id="PF00271">
    <property type="entry name" value="Helicase_C"/>
    <property type="match status" value="1"/>
</dbReference>
<dbReference type="SMART" id="SM00490">
    <property type="entry name" value="HELICc"/>
    <property type="match status" value="1"/>
</dbReference>
<dbReference type="InterPro" id="IPR027417">
    <property type="entry name" value="P-loop_NTPase"/>
</dbReference>
<accession>A0A5B0MY66</accession>
<dbReference type="Proteomes" id="UP000324748">
    <property type="component" value="Unassembled WGS sequence"/>
</dbReference>
<reference evidence="5 6" key="1">
    <citation type="submission" date="2019-05" db="EMBL/GenBank/DDBJ databases">
        <title>Emergence of the Ug99 lineage of the wheat stem rust pathogen through somatic hybridization.</title>
        <authorList>
            <person name="Li F."/>
            <person name="Upadhyaya N.M."/>
            <person name="Sperschneider J."/>
            <person name="Matny O."/>
            <person name="Nguyen-Phuc H."/>
            <person name="Mago R."/>
            <person name="Raley C."/>
            <person name="Miller M.E."/>
            <person name="Silverstein K.A.T."/>
            <person name="Henningsen E."/>
            <person name="Hirsch C.D."/>
            <person name="Visser B."/>
            <person name="Pretorius Z.A."/>
            <person name="Steffenson B.J."/>
            <person name="Schwessinger B."/>
            <person name="Dodds P.N."/>
            <person name="Figueroa M."/>
        </authorList>
    </citation>
    <scope>NUCLEOTIDE SEQUENCE [LARGE SCALE GENOMIC DNA]</scope>
    <source>
        <strain evidence="5">21-0</strain>
    </source>
</reference>
<name>A0A5B0MY66_PUCGR</name>
<dbReference type="GO" id="GO:0005634">
    <property type="term" value="C:nucleus"/>
    <property type="evidence" value="ECO:0007669"/>
    <property type="project" value="TreeGrafter"/>
</dbReference>
<dbReference type="OrthoDB" id="2507518at2759"/>
<sequence length="233" mass="25985">MIDPHAQIIVALSDDAASVDFHNQLRSNLPTRIIIDECHTFLEDTYRNYLPEGGLCLPTGLPPFDPSCRSRYTAIPVIPQDLPNLCSLLISTYLQKQEDRAMIFIENRDLVTSIAGSLNLPYHHSGLNDSEREQNSQLWLQNNKGTIVATSGFGAGINYPHVRLVVIYGIPNQSEANKAYQQIGRAGRDGQPARIEIVAKTTDIWQPNHTVMDEFKKLLMKPLSVSCPSLFAV</sequence>
<evidence type="ECO:0000256" key="1">
    <source>
        <dbReference type="ARBA" id="ARBA00005446"/>
    </source>
</evidence>
<dbReference type="GO" id="GO:0043138">
    <property type="term" value="F:3'-5' DNA helicase activity"/>
    <property type="evidence" value="ECO:0007669"/>
    <property type="project" value="UniProtKB-EC"/>
</dbReference>
<evidence type="ECO:0000313" key="6">
    <source>
        <dbReference type="Proteomes" id="UP000324748"/>
    </source>
</evidence>
<protein>
    <recommendedName>
        <fullName evidence="3">DNA 3'-5' helicase</fullName>
        <ecNumber evidence="3">5.6.2.4</ecNumber>
    </recommendedName>
</protein>
<dbReference type="GO" id="GO:0005694">
    <property type="term" value="C:chromosome"/>
    <property type="evidence" value="ECO:0007669"/>
    <property type="project" value="TreeGrafter"/>
</dbReference>
<dbReference type="EC" id="5.6.2.4" evidence="3"/>
<dbReference type="Gene3D" id="3.40.50.300">
    <property type="entry name" value="P-loop containing nucleotide triphosphate hydrolases"/>
    <property type="match status" value="1"/>
</dbReference>
<evidence type="ECO:0000259" key="4">
    <source>
        <dbReference type="PROSITE" id="PS51194"/>
    </source>
</evidence>
<comment type="caution">
    <text evidence="5">The sequence shown here is derived from an EMBL/GenBank/DDBJ whole genome shotgun (WGS) entry which is preliminary data.</text>
</comment>
<dbReference type="PROSITE" id="PS51194">
    <property type="entry name" value="HELICASE_CTER"/>
    <property type="match status" value="1"/>
</dbReference>
<dbReference type="InterPro" id="IPR001650">
    <property type="entry name" value="Helicase_C-like"/>
</dbReference>
<evidence type="ECO:0000256" key="3">
    <source>
        <dbReference type="ARBA" id="ARBA00034808"/>
    </source>
</evidence>
<evidence type="ECO:0000256" key="2">
    <source>
        <dbReference type="ARBA" id="ARBA00034617"/>
    </source>
</evidence>
<comment type="catalytic activity">
    <reaction evidence="2">
        <text>Couples ATP hydrolysis with the unwinding of duplex DNA by translocating in the 3'-5' direction.</text>
        <dbReference type="EC" id="5.6.2.4"/>
    </reaction>
</comment>
<dbReference type="PANTHER" id="PTHR13710">
    <property type="entry name" value="DNA HELICASE RECQ FAMILY MEMBER"/>
    <property type="match status" value="1"/>
</dbReference>